<feature type="transmembrane region" description="Helical" evidence="8">
    <location>
        <begin position="293"/>
        <end position="311"/>
    </location>
</feature>
<feature type="transmembrane region" description="Helical" evidence="8">
    <location>
        <begin position="317"/>
        <end position="335"/>
    </location>
</feature>
<feature type="domain" description="Glycosyltransferase RgtA/B/C/D-like" evidence="9">
    <location>
        <begin position="57"/>
        <end position="218"/>
    </location>
</feature>
<feature type="transmembrane region" description="Helical" evidence="8">
    <location>
        <begin position="347"/>
        <end position="368"/>
    </location>
</feature>
<keyword evidence="5 8" id="KW-0812">Transmembrane</keyword>
<dbReference type="EMBL" id="JAAKZH010000002">
    <property type="protein sequence ID" value="NGO63290.1"/>
    <property type="molecule type" value="Genomic_DNA"/>
</dbReference>
<dbReference type="GO" id="GO:0009103">
    <property type="term" value="P:lipopolysaccharide biosynthetic process"/>
    <property type="evidence" value="ECO:0007669"/>
    <property type="project" value="UniProtKB-ARBA"/>
</dbReference>
<keyword evidence="2" id="KW-1003">Cell membrane</keyword>
<keyword evidence="4" id="KW-0808">Transferase</keyword>
<protein>
    <recommendedName>
        <fullName evidence="9">Glycosyltransferase RgtA/B/C/D-like domain-containing protein</fullName>
    </recommendedName>
</protein>
<evidence type="ECO:0000256" key="8">
    <source>
        <dbReference type="SAM" id="Phobius"/>
    </source>
</evidence>
<evidence type="ECO:0000256" key="2">
    <source>
        <dbReference type="ARBA" id="ARBA00022475"/>
    </source>
</evidence>
<keyword evidence="3" id="KW-0328">Glycosyltransferase</keyword>
<dbReference type="Pfam" id="PF13231">
    <property type="entry name" value="PMT_2"/>
    <property type="match status" value="1"/>
</dbReference>
<keyword evidence="7 8" id="KW-0472">Membrane</keyword>
<feature type="transmembrane region" description="Helical" evidence="8">
    <location>
        <begin position="12"/>
        <end position="32"/>
    </location>
</feature>
<sequence>MSVVAALRQRPQLLFLLLAVYFIANVAVRLVLPHELELDEGQQLFLAQWLAVGYDSQPPLYNWLQYGAEQVLGPTLASLSVLKNLILFASYSLFALTAAMVLRSRDLVIVATLGLLTMPQVSFEAQRDLTHTVAVIFAACLFFFALIRAIKSPNILNYALTGVAIGLGFIAKYNFVLLPAAAALAMLMDPEFRRRVLDWRVLVMVAVAALVALPHGLWFLDNLDVATGRTIGKLTSTGATSKLGQINTGLFSLVAAAVGFSIITLVVFAIAFGRDLTRALSASSPWSRMIGRIMLITAAAIVLLIVFGGATQIKDRWLTPFFIVLPLYLCLKLEAAGVANERLLPRFMPIGIGAMVIIPLILLVRIPIHGMTGRYEKNNVPYGQAVQEIIASGPNKPSLILTSDQQMAGNIRLQEPDVPVMLPGYEAFLRPFAFDSTHPILVVWRNRGKADLPLPDGLAAWLSEHGGLAVSGIKTVALPYHFSRNGDLYHFAYSYIYPKAE</sequence>
<name>A0A6M1S2C2_9HYPH</name>
<comment type="caution">
    <text evidence="10">The sequence shown here is derived from an EMBL/GenBank/DDBJ whole genome shotgun (WGS) entry which is preliminary data.</text>
</comment>
<evidence type="ECO:0000259" key="9">
    <source>
        <dbReference type="Pfam" id="PF13231"/>
    </source>
</evidence>
<feature type="transmembrane region" description="Helical" evidence="8">
    <location>
        <begin position="199"/>
        <end position="220"/>
    </location>
</feature>
<keyword evidence="11" id="KW-1185">Reference proteome</keyword>
<evidence type="ECO:0000256" key="4">
    <source>
        <dbReference type="ARBA" id="ARBA00022679"/>
    </source>
</evidence>
<evidence type="ECO:0000256" key="7">
    <source>
        <dbReference type="ARBA" id="ARBA00023136"/>
    </source>
</evidence>
<dbReference type="AlphaFoldDB" id="A0A6M1S2C2"/>
<evidence type="ECO:0000256" key="5">
    <source>
        <dbReference type="ARBA" id="ARBA00022692"/>
    </source>
</evidence>
<dbReference type="InterPro" id="IPR038731">
    <property type="entry name" value="RgtA/B/C-like"/>
</dbReference>
<dbReference type="PANTHER" id="PTHR33908:SF11">
    <property type="entry name" value="MEMBRANE PROTEIN"/>
    <property type="match status" value="1"/>
</dbReference>
<comment type="subcellular location">
    <subcellularLocation>
        <location evidence="1">Cell membrane</location>
        <topology evidence="1">Multi-pass membrane protein</topology>
    </subcellularLocation>
</comment>
<keyword evidence="6 8" id="KW-1133">Transmembrane helix</keyword>
<dbReference type="Proteomes" id="UP000477849">
    <property type="component" value="Unassembled WGS sequence"/>
</dbReference>
<evidence type="ECO:0000256" key="6">
    <source>
        <dbReference type="ARBA" id="ARBA00022989"/>
    </source>
</evidence>
<feature type="transmembrane region" description="Helical" evidence="8">
    <location>
        <begin position="162"/>
        <end position="187"/>
    </location>
</feature>
<dbReference type="PANTHER" id="PTHR33908">
    <property type="entry name" value="MANNOSYLTRANSFERASE YKCB-RELATED"/>
    <property type="match status" value="1"/>
</dbReference>
<feature type="transmembrane region" description="Helical" evidence="8">
    <location>
        <begin position="250"/>
        <end position="272"/>
    </location>
</feature>
<evidence type="ECO:0000313" key="11">
    <source>
        <dbReference type="Proteomes" id="UP000477849"/>
    </source>
</evidence>
<proteinExistence type="predicted"/>
<dbReference type="GO" id="GO:0016763">
    <property type="term" value="F:pentosyltransferase activity"/>
    <property type="evidence" value="ECO:0007669"/>
    <property type="project" value="TreeGrafter"/>
</dbReference>
<gene>
    <name evidence="10" type="ORF">G6N76_06360</name>
</gene>
<evidence type="ECO:0000256" key="3">
    <source>
        <dbReference type="ARBA" id="ARBA00022676"/>
    </source>
</evidence>
<organism evidence="10 11">
    <name type="scientific">Rhizobium daejeonense</name>
    <dbReference type="NCBI Taxonomy" id="240521"/>
    <lineage>
        <taxon>Bacteria</taxon>
        <taxon>Pseudomonadati</taxon>
        <taxon>Pseudomonadota</taxon>
        <taxon>Alphaproteobacteria</taxon>
        <taxon>Hyphomicrobiales</taxon>
        <taxon>Rhizobiaceae</taxon>
        <taxon>Rhizobium/Agrobacterium group</taxon>
        <taxon>Rhizobium</taxon>
    </lineage>
</organism>
<dbReference type="InterPro" id="IPR050297">
    <property type="entry name" value="LipidA_mod_glycosyltrf_83"/>
</dbReference>
<dbReference type="RefSeq" id="WP_163904374.1">
    <property type="nucleotide sequence ID" value="NZ_CP048427.1"/>
</dbReference>
<reference evidence="10 11" key="1">
    <citation type="submission" date="2020-02" db="EMBL/GenBank/DDBJ databases">
        <title>Genome sequence of the type strain CCBAU10050 of Rhizobium daejeonense.</title>
        <authorList>
            <person name="Gao J."/>
            <person name="Sun J."/>
        </authorList>
    </citation>
    <scope>NUCLEOTIDE SEQUENCE [LARGE SCALE GENOMIC DNA]</scope>
    <source>
        <strain evidence="10 11">CCBAU10050</strain>
    </source>
</reference>
<dbReference type="GO" id="GO:0005886">
    <property type="term" value="C:plasma membrane"/>
    <property type="evidence" value="ECO:0007669"/>
    <property type="project" value="UniProtKB-SubCell"/>
</dbReference>
<accession>A0A6M1S2C2</accession>
<evidence type="ECO:0000313" key="10">
    <source>
        <dbReference type="EMBL" id="NGO63290.1"/>
    </source>
</evidence>
<evidence type="ECO:0000256" key="1">
    <source>
        <dbReference type="ARBA" id="ARBA00004651"/>
    </source>
</evidence>
<feature type="transmembrane region" description="Helical" evidence="8">
    <location>
        <begin position="129"/>
        <end position="150"/>
    </location>
</feature>